<dbReference type="InterPro" id="IPR003959">
    <property type="entry name" value="ATPase_AAA_core"/>
</dbReference>
<dbReference type="SUPFAM" id="SSF52540">
    <property type="entry name" value="P-loop containing nucleoside triphosphate hydrolases"/>
    <property type="match status" value="1"/>
</dbReference>
<keyword evidence="6" id="KW-1185">Reference proteome</keyword>
<dbReference type="AlphaFoldDB" id="A0ABD1LVG7"/>
<comment type="caution">
    <text evidence="5">The sequence shown here is derived from an EMBL/GenBank/DDBJ whole genome shotgun (WGS) entry which is preliminary data.</text>
</comment>
<dbReference type="GO" id="GO:0005524">
    <property type="term" value="F:ATP binding"/>
    <property type="evidence" value="ECO:0007669"/>
    <property type="project" value="UniProtKB-KW"/>
</dbReference>
<evidence type="ECO:0000313" key="6">
    <source>
        <dbReference type="Proteomes" id="UP001603857"/>
    </source>
</evidence>
<dbReference type="SMART" id="SM00382">
    <property type="entry name" value="AAA"/>
    <property type="match status" value="1"/>
</dbReference>
<dbReference type="Proteomes" id="UP001603857">
    <property type="component" value="Unassembled WGS sequence"/>
</dbReference>
<dbReference type="InterPro" id="IPR003960">
    <property type="entry name" value="ATPase_AAA_CS"/>
</dbReference>
<name>A0ABD1LVG7_9FABA</name>
<evidence type="ECO:0000259" key="4">
    <source>
        <dbReference type="SMART" id="SM00382"/>
    </source>
</evidence>
<dbReference type="PROSITE" id="PS00674">
    <property type="entry name" value="AAA"/>
    <property type="match status" value="1"/>
</dbReference>
<comment type="similarity">
    <text evidence="3">Belongs to the AAA ATPase family.</text>
</comment>
<reference evidence="5 6" key="1">
    <citation type="submission" date="2024-08" db="EMBL/GenBank/DDBJ databases">
        <title>Insights into the chromosomal genome structure of Flemingia macrophylla.</title>
        <authorList>
            <person name="Ding Y."/>
            <person name="Zhao Y."/>
            <person name="Bi W."/>
            <person name="Wu M."/>
            <person name="Zhao G."/>
            <person name="Gong Y."/>
            <person name="Li W."/>
            <person name="Zhang P."/>
        </authorList>
    </citation>
    <scope>NUCLEOTIDE SEQUENCE [LARGE SCALE GENOMIC DNA]</scope>
    <source>
        <strain evidence="5">DYQJB</strain>
        <tissue evidence="5">Leaf</tissue>
    </source>
</reference>
<gene>
    <name evidence="5" type="ORF">Fmac_020933</name>
</gene>
<dbReference type="InterPro" id="IPR003593">
    <property type="entry name" value="AAA+_ATPase"/>
</dbReference>
<dbReference type="Pfam" id="PF00004">
    <property type="entry name" value="AAA"/>
    <property type="match status" value="1"/>
</dbReference>
<organism evidence="5 6">
    <name type="scientific">Flemingia macrophylla</name>
    <dbReference type="NCBI Taxonomy" id="520843"/>
    <lineage>
        <taxon>Eukaryota</taxon>
        <taxon>Viridiplantae</taxon>
        <taxon>Streptophyta</taxon>
        <taxon>Embryophyta</taxon>
        <taxon>Tracheophyta</taxon>
        <taxon>Spermatophyta</taxon>
        <taxon>Magnoliopsida</taxon>
        <taxon>eudicotyledons</taxon>
        <taxon>Gunneridae</taxon>
        <taxon>Pentapetalae</taxon>
        <taxon>rosids</taxon>
        <taxon>fabids</taxon>
        <taxon>Fabales</taxon>
        <taxon>Fabaceae</taxon>
        <taxon>Papilionoideae</taxon>
        <taxon>50 kb inversion clade</taxon>
        <taxon>NPAAA clade</taxon>
        <taxon>indigoferoid/millettioid clade</taxon>
        <taxon>Phaseoleae</taxon>
        <taxon>Flemingia</taxon>
    </lineage>
</organism>
<dbReference type="PANTHER" id="PTHR23077:SF171">
    <property type="entry name" value="NUCLEAR VALOSIN-CONTAINING PROTEIN-LIKE"/>
    <property type="match status" value="1"/>
</dbReference>
<dbReference type="EMBL" id="JBGMDY010000007">
    <property type="protein sequence ID" value="KAL2327506.1"/>
    <property type="molecule type" value="Genomic_DNA"/>
</dbReference>
<evidence type="ECO:0000256" key="2">
    <source>
        <dbReference type="ARBA" id="ARBA00022840"/>
    </source>
</evidence>
<keyword evidence="2 3" id="KW-0067">ATP-binding</keyword>
<evidence type="ECO:0000313" key="5">
    <source>
        <dbReference type="EMBL" id="KAL2327506.1"/>
    </source>
</evidence>
<protein>
    <recommendedName>
        <fullName evidence="4">AAA+ ATPase domain-containing protein</fullName>
    </recommendedName>
</protein>
<sequence>MRKRGSSQTLLRRVEAMYPANMHPTTDEVVERLRSTYPDYSRTKHQALFRSVQSVLQSTRKREGFGLDLSTGFLLYGPPGCGKTLVAKAVANAAGGPDILNEYVGVSEKKVRKIFDDARTCAPCILFYDELDALTTTRGKGKEGASVTDRVLNQLLIELDGAEQRKDVFVIGATNRPEVIDSALLRPARLGRLLYVPLPSPEQWVLILKNLARKHPVDVGSYKYNEEYFWGLIGFVSIQMEEVVMAAVKKYRTSSNGKEKAIRP</sequence>
<proteinExistence type="inferred from homology"/>
<dbReference type="InterPro" id="IPR027417">
    <property type="entry name" value="P-loop_NTPase"/>
</dbReference>
<evidence type="ECO:0000256" key="3">
    <source>
        <dbReference type="RuleBase" id="RU003651"/>
    </source>
</evidence>
<keyword evidence="1 3" id="KW-0547">Nucleotide-binding</keyword>
<dbReference type="InterPro" id="IPR050168">
    <property type="entry name" value="AAA_ATPase_domain"/>
</dbReference>
<dbReference type="Gene3D" id="1.10.8.60">
    <property type="match status" value="1"/>
</dbReference>
<feature type="domain" description="AAA+ ATPase" evidence="4">
    <location>
        <begin position="69"/>
        <end position="200"/>
    </location>
</feature>
<dbReference type="PANTHER" id="PTHR23077">
    <property type="entry name" value="AAA-FAMILY ATPASE"/>
    <property type="match status" value="1"/>
</dbReference>
<accession>A0ABD1LVG7</accession>
<evidence type="ECO:0000256" key="1">
    <source>
        <dbReference type="ARBA" id="ARBA00022741"/>
    </source>
</evidence>
<dbReference type="Gene3D" id="3.40.50.300">
    <property type="entry name" value="P-loop containing nucleotide triphosphate hydrolases"/>
    <property type="match status" value="1"/>
</dbReference>